<dbReference type="PROSITE" id="PS51257">
    <property type="entry name" value="PROKAR_LIPOPROTEIN"/>
    <property type="match status" value="1"/>
</dbReference>
<name>A0A1M7MYM6_9FIRM</name>
<protein>
    <submittedName>
        <fullName evidence="2">Uncharacterized protein</fullName>
    </submittedName>
</protein>
<dbReference type="Proteomes" id="UP000184038">
    <property type="component" value="Unassembled WGS sequence"/>
</dbReference>
<feature type="transmembrane region" description="Helical" evidence="1">
    <location>
        <begin position="84"/>
        <end position="104"/>
    </location>
</feature>
<evidence type="ECO:0000313" key="3">
    <source>
        <dbReference type="Proteomes" id="UP000184038"/>
    </source>
</evidence>
<evidence type="ECO:0000256" key="1">
    <source>
        <dbReference type="SAM" id="Phobius"/>
    </source>
</evidence>
<dbReference type="AlphaFoldDB" id="A0A1M7MYM6"/>
<reference evidence="2 3" key="1">
    <citation type="submission" date="2016-11" db="EMBL/GenBank/DDBJ databases">
        <authorList>
            <person name="Jaros S."/>
            <person name="Januszkiewicz K."/>
            <person name="Wedrychowicz H."/>
        </authorList>
    </citation>
    <scope>NUCLEOTIDE SEQUENCE [LARGE SCALE GENOMIC DNA]</scope>
    <source>
        <strain evidence="2 3">DSM 15930</strain>
    </source>
</reference>
<feature type="transmembrane region" description="Helical" evidence="1">
    <location>
        <begin position="12"/>
        <end position="31"/>
    </location>
</feature>
<proteinExistence type="predicted"/>
<keyword evidence="1" id="KW-0472">Membrane</keyword>
<gene>
    <name evidence="2" type="ORF">SAMN02746066_04117</name>
</gene>
<evidence type="ECO:0000313" key="2">
    <source>
        <dbReference type="EMBL" id="SHM96174.1"/>
    </source>
</evidence>
<dbReference type="EMBL" id="FRCP01000023">
    <property type="protein sequence ID" value="SHM96174.1"/>
    <property type="molecule type" value="Genomic_DNA"/>
</dbReference>
<keyword evidence="1" id="KW-1133">Transmembrane helix</keyword>
<feature type="transmembrane region" description="Helical" evidence="1">
    <location>
        <begin position="110"/>
        <end position="130"/>
    </location>
</feature>
<sequence length="136" mass="15478">MNRIISKIKYYSGFIVPVIIVSCIFCLDKSFEITINTIEKTDDLVGIITSLIGILLTVLTIYLSFPKSEDIKRRMKNSGHNYILLSNIAIGIIILTLSLLIWLFTSHNNWVVYLFCGGLSNTLITFYYILVLSKFS</sequence>
<dbReference type="RefSeq" id="WP_073290879.1">
    <property type="nucleotide sequence ID" value="NZ_FRCP01000023.1"/>
</dbReference>
<organism evidence="2 3">
    <name type="scientific">Anaerosporobacter mobilis DSM 15930</name>
    <dbReference type="NCBI Taxonomy" id="1120996"/>
    <lineage>
        <taxon>Bacteria</taxon>
        <taxon>Bacillati</taxon>
        <taxon>Bacillota</taxon>
        <taxon>Clostridia</taxon>
        <taxon>Lachnospirales</taxon>
        <taxon>Lachnospiraceae</taxon>
        <taxon>Anaerosporobacter</taxon>
    </lineage>
</organism>
<keyword evidence="3" id="KW-1185">Reference proteome</keyword>
<feature type="transmembrane region" description="Helical" evidence="1">
    <location>
        <begin position="43"/>
        <end position="63"/>
    </location>
</feature>
<keyword evidence="1" id="KW-0812">Transmembrane</keyword>
<accession>A0A1M7MYM6</accession>